<feature type="compositionally biased region" description="Basic and acidic residues" evidence="1">
    <location>
        <begin position="618"/>
        <end position="628"/>
    </location>
</feature>
<evidence type="ECO:0000313" key="2">
    <source>
        <dbReference type="Proteomes" id="UP000095280"/>
    </source>
</evidence>
<proteinExistence type="predicted"/>
<organism evidence="2 3">
    <name type="scientific">Macrostomum lignano</name>
    <dbReference type="NCBI Taxonomy" id="282301"/>
    <lineage>
        <taxon>Eukaryota</taxon>
        <taxon>Metazoa</taxon>
        <taxon>Spiralia</taxon>
        <taxon>Lophotrochozoa</taxon>
        <taxon>Platyhelminthes</taxon>
        <taxon>Rhabditophora</taxon>
        <taxon>Macrostomorpha</taxon>
        <taxon>Macrostomida</taxon>
        <taxon>Macrostomidae</taxon>
        <taxon>Macrostomum</taxon>
    </lineage>
</organism>
<feature type="region of interest" description="Disordered" evidence="1">
    <location>
        <begin position="474"/>
        <end position="496"/>
    </location>
</feature>
<name>A0A1I8HQV9_9PLAT</name>
<feature type="region of interest" description="Disordered" evidence="1">
    <location>
        <begin position="618"/>
        <end position="642"/>
    </location>
</feature>
<dbReference type="WBParaSite" id="maker-uti_cns_0007481-snap-gene-0.4-mRNA-1">
    <property type="protein sequence ID" value="maker-uti_cns_0007481-snap-gene-0.4-mRNA-1"/>
    <property type="gene ID" value="maker-uti_cns_0007481-snap-gene-0.4"/>
</dbReference>
<accession>A0A1I8HQV9</accession>
<dbReference type="Proteomes" id="UP000095280">
    <property type="component" value="Unplaced"/>
</dbReference>
<feature type="compositionally biased region" description="Basic and acidic residues" evidence="1">
    <location>
        <begin position="487"/>
        <end position="496"/>
    </location>
</feature>
<dbReference type="AlphaFoldDB" id="A0A1I8HQV9"/>
<sequence>VYAISDTDLNRVTRRDLLELKSREQLERRLNMASQLTHRSVFTTGSVTELLVLQNGSFLIILETGVPGDEADFCLSVFTSSNSRLMPFQNIVDTSFEYGGGHPDACIRCREFLPAEVSSTAWSNIFSSPLLPSAWPARSAASVAASSRDGATALRRALATSSTDITSFNSGIRMMNMAAMKAQTADTMAMYLAKRNVCDTSRRLGRLSSWWAPVRFSSLQRFAYSSVHGDSGLSTSLVEAVASQLIRPPMVPNRVPNVMPKPVRPVQNRARVTGTTAEPMRTPMNRNSQPSEMLIWTKLAGKLDEAGCVQPSPPYCYSKPHLTGREQRGALSGAQRNVRQPGGGGESERHGEPDQAAGQEAPDAFLRLGGYAGLPDWSTNTVPNRPTMLMMPNMRPPSDKKRIFLRHSVGIEVDLHDEDQHDDEDDRRVEIADIEGGAQAADKGVAGDHSAGHDGADFDGELLDEIGHHGRAAWRSAVEPTQHQHRCHDDVGDEGKHAEHNVGRLVEAGLDQLQEGLGAWGSNLQLHRDDGEQENLQGAASGVPEWAADAVLKIHAVSAFSILPKYFLTLLAMEEDCSRVAAQVHCDTMVVAVRPMLTLPPASNVASRTSYVAPHQVERIRQSEREQGQEDEDQPGLVAQHGGHDANVHLAGVHAGPALFGVHYANRDHDFGGLATALSTPH</sequence>
<protein>
    <submittedName>
        <fullName evidence="3">Calpain_III domain-containing protein</fullName>
    </submittedName>
</protein>
<evidence type="ECO:0000256" key="1">
    <source>
        <dbReference type="SAM" id="MobiDB-lite"/>
    </source>
</evidence>
<reference evidence="3" key="1">
    <citation type="submission" date="2016-11" db="UniProtKB">
        <authorList>
            <consortium name="WormBaseParasite"/>
        </authorList>
    </citation>
    <scope>IDENTIFICATION</scope>
</reference>
<keyword evidence="2" id="KW-1185">Reference proteome</keyword>
<feature type="region of interest" description="Disordered" evidence="1">
    <location>
        <begin position="329"/>
        <end position="358"/>
    </location>
</feature>
<feature type="region of interest" description="Disordered" evidence="1">
    <location>
        <begin position="438"/>
        <end position="461"/>
    </location>
</feature>
<evidence type="ECO:0000313" key="3">
    <source>
        <dbReference type="WBParaSite" id="maker-uti_cns_0007481-snap-gene-0.4-mRNA-1"/>
    </source>
</evidence>